<dbReference type="GO" id="GO:1990423">
    <property type="term" value="C:RZZ complex"/>
    <property type="evidence" value="ECO:0007669"/>
    <property type="project" value="UniProtKB-UniRule"/>
</dbReference>
<dbReference type="GO" id="GO:0051301">
    <property type="term" value="P:cell division"/>
    <property type="evidence" value="ECO:0007669"/>
    <property type="project" value="UniProtKB-UniRule"/>
</dbReference>
<evidence type="ECO:0000256" key="5">
    <source>
        <dbReference type="ARBA" id="ARBA00022776"/>
    </source>
</evidence>
<comment type="subunit">
    <text evidence="9">Component of the RZZ complex.</text>
</comment>
<evidence type="ECO:0000256" key="7">
    <source>
        <dbReference type="ARBA" id="ARBA00023306"/>
    </source>
</evidence>
<keyword evidence="8 9" id="KW-0137">Centromere</keyword>
<evidence type="ECO:0000256" key="6">
    <source>
        <dbReference type="ARBA" id="ARBA00022838"/>
    </source>
</evidence>
<accession>A0A9P0BN63</accession>
<keyword evidence="3 9" id="KW-0158">Chromosome</keyword>
<evidence type="ECO:0000313" key="10">
    <source>
        <dbReference type="EMBL" id="CAH0583184.1"/>
    </source>
</evidence>
<evidence type="ECO:0000256" key="3">
    <source>
        <dbReference type="ARBA" id="ARBA00022454"/>
    </source>
</evidence>
<dbReference type="PANTHER" id="PTHR15995">
    <property type="entry name" value="PROTEIN ZWILCH HOMOLOG"/>
    <property type="match status" value="1"/>
</dbReference>
<dbReference type="GO" id="GO:0034501">
    <property type="term" value="P:protein localization to kinetochore"/>
    <property type="evidence" value="ECO:0007669"/>
    <property type="project" value="UniProtKB-UniRule"/>
</dbReference>
<dbReference type="AlphaFoldDB" id="A0A9P0BN63"/>
<protein>
    <recommendedName>
        <fullName evidence="9">Protein zwilch</fullName>
    </recommendedName>
</protein>
<keyword evidence="11" id="KW-1185">Reference proteome</keyword>
<reference evidence="10" key="1">
    <citation type="submission" date="2021-12" db="EMBL/GenBank/DDBJ databases">
        <authorList>
            <person name="King R."/>
        </authorList>
    </citation>
    <scope>NUCLEOTIDE SEQUENCE</scope>
</reference>
<organism evidence="10 11">
    <name type="scientific">Chrysodeixis includens</name>
    <name type="common">Soybean looper</name>
    <name type="synonym">Pseudoplusia includens</name>
    <dbReference type="NCBI Taxonomy" id="689277"/>
    <lineage>
        <taxon>Eukaryota</taxon>
        <taxon>Metazoa</taxon>
        <taxon>Ecdysozoa</taxon>
        <taxon>Arthropoda</taxon>
        <taxon>Hexapoda</taxon>
        <taxon>Insecta</taxon>
        <taxon>Pterygota</taxon>
        <taxon>Neoptera</taxon>
        <taxon>Endopterygota</taxon>
        <taxon>Lepidoptera</taxon>
        <taxon>Glossata</taxon>
        <taxon>Ditrysia</taxon>
        <taxon>Noctuoidea</taxon>
        <taxon>Noctuidae</taxon>
        <taxon>Plusiinae</taxon>
        <taxon>Chrysodeixis</taxon>
    </lineage>
</organism>
<gene>
    <name evidence="10" type="ORF">CINC_LOCUS2169</name>
</gene>
<dbReference type="PANTHER" id="PTHR15995:SF1">
    <property type="entry name" value="PROTEIN ZWILCH HOMOLOG"/>
    <property type="match status" value="1"/>
</dbReference>
<evidence type="ECO:0000256" key="1">
    <source>
        <dbReference type="ARBA" id="ARBA00004629"/>
    </source>
</evidence>
<dbReference type="Proteomes" id="UP001154114">
    <property type="component" value="Chromosome 12"/>
</dbReference>
<proteinExistence type="inferred from homology"/>
<dbReference type="Gene3D" id="1.10.287.1880">
    <property type="match status" value="1"/>
</dbReference>
<evidence type="ECO:0000313" key="11">
    <source>
        <dbReference type="Proteomes" id="UP001154114"/>
    </source>
</evidence>
<keyword evidence="7 9" id="KW-0131">Cell cycle</keyword>
<keyword evidence="4 9" id="KW-0132">Cell division</keyword>
<comment type="similarity">
    <text evidence="2 9">Belongs to the ZWILCH family.</text>
</comment>
<keyword evidence="6 9" id="KW-0995">Kinetochore</keyword>
<evidence type="ECO:0000256" key="8">
    <source>
        <dbReference type="ARBA" id="ARBA00023328"/>
    </source>
</evidence>
<dbReference type="OrthoDB" id="5556307at2759"/>
<evidence type="ECO:0000256" key="9">
    <source>
        <dbReference type="RuleBase" id="RU369076"/>
    </source>
</evidence>
<comment type="subcellular location">
    <subcellularLocation>
        <location evidence="1 9">Chromosome</location>
        <location evidence="1 9">Centromere</location>
        <location evidence="1 9">Kinetochore</location>
    </subcellularLocation>
</comment>
<evidence type="ECO:0000256" key="4">
    <source>
        <dbReference type="ARBA" id="ARBA00022618"/>
    </source>
</evidence>
<dbReference type="Pfam" id="PF09817">
    <property type="entry name" value="Zwilch"/>
    <property type="match status" value="1"/>
</dbReference>
<dbReference type="EMBL" id="LR824015">
    <property type="protein sequence ID" value="CAH0583184.1"/>
    <property type="molecule type" value="Genomic_DNA"/>
</dbReference>
<dbReference type="GO" id="GO:0007094">
    <property type="term" value="P:mitotic spindle assembly checkpoint signaling"/>
    <property type="evidence" value="ECO:0007669"/>
    <property type="project" value="UniProtKB-UniRule"/>
</dbReference>
<dbReference type="InterPro" id="IPR018630">
    <property type="entry name" value="Zwilch"/>
</dbReference>
<comment type="function">
    <text evidence="9">Essential component of the mitotic checkpoint, which prevents cells from prematurely exiting mitosis. Required for the assembly of the dynein-dynactin and MAD1-MAD2 complexes onto kinetochores. Its function related to the spindle assembly machinery is proposed to depend on its association in the mitotic RZZ complex.</text>
</comment>
<name>A0A9P0BN63_CHRIL</name>
<sequence length="717" mass="80743">MDNLIKPLCSNYPKQSILKQKSPSYVEMFTKSKRDVVLVCNKTKQASIVSDNYTKNNRNESVLLLTEELELTGSPLKLDLSLHTILDDTMITDEPTLWSKEEATHAPLNIETAREVANLYNKNRDQLTTEDAVPLWVLTNPDEVGNPLLLTIQSDSTQFARGLVTYEGSVNQDDVDLDLLTEEYAKREGLNSDMISTLIDCKYLIAGISYGSHNTDELVNAPHGGITELRCEWSGKSLHTPFISCKVNFEQEVIIGHLASPCNALWRSVCALHNMNQLLVDMTAAGLSSVNLETASIRHNVPGSRRPNNSKRVNELLNETETYAYTAECPAGGCICVTEDTTTLRQCLNDMNTIGSSNDFTYKLWDILRDCETAEELITLLIQALKFISSGKIRPFIDANNKTYLSKLVLKLSRGHSQASKVLKNLRSSPPQALSLVAQVGTEKTMWEYTRTMSLLEHSFFIAGIWNNEARTHESIEQINQTIQDMTMSGGDFTLNPFESLTSAEHSIRLDCESFYEDDPNELTVDDFASLKKHGLVSEKKDVNEVPLITDEIDISPWKGLLMKFAQVHVCLEHLHRAENCLRVDFASLKPIASRLLEHYVSEKSPIRTVGQLMSDPVQKICMPIANNIVQDHLKKPAFWYRVEMTRKDNAGSKGLQRDSKTVYVFSQQPVFPPVVWQNLEPPSEEVAEVTTIGEELKYHTTKYVFISNKIVNKLPF</sequence>
<evidence type="ECO:0000256" key="2">
    <source>
        <dbReference type="ARBA" id="ARBA00009062"/>
    </source>
</evidence>
<keyword evidence="5 9" id="KW-0498">Mitosis</keyword>